<reference evidence="3" key="1">
    <citation type="submission" date="2016-11" db="EMBL/GenBank/DDBJ databases">
        <authorList>
            <person name="Varghese N."/>
            <person name="Submissions S."/>
        </authorList>
    </citation>
    <scope>NUCLEOTIDE SEQUENCE [LARGE SCALE GENOMIC DNA]</scope>
    <source>
        <strain evidence="3">DSM 6637</strain>
    </source>
</reference>
<accession>A0A1M7FQP2</accession>
<proteinExistence type="predicted"/>
<dbReference type="InterPro" id="IPR051044">
    <property type="entry name" value="MAG_DAG_Lipase"/>
</dbReference>
<dbReference type="OrthoDB" id="9788260at2"/>
<gene>
    <name evidence="2" type="ORF">SAMN05444389_103197</name>
</gene>
<protein>
    <submittedName>
        <fullName evidence="2">Lysophospholipase</fullName>
    </submittedName>
</protein>
<evidence type="ECO:0000313" key="3">
    <source>
        <dbReference type="Proteomes" id="UP000184444"/>
    </source>
</evidence>
<evidence type="ECO:0000313" key="2">
    <source>
        <dbReference type="EMBL" id="SHM06432.1"/>
    </source>
</evidence>
<keyword evidence="3" id="KW-1185">Reference proteome</keyword>
<sequence>MPGTAACLRRFPAAPLHRLPDEPDSGGQAFWVTTSDGLRLRLGLWQPAGTARGTVLLFQGRTEYLEKYSPIAAWLAAQGLAVIAPDWRGQGLSDRLLADPRPGHIGDFADYRADAAAVVSAAESLALPRPWHLLAHSMGGCIGLAALLDGLPVARAAFSAPMWGLHHPLVPGGVISALTSGARLLHRTGRAAVGTGGGGTYLLDARFRGNALTSDARQWARLVAQAGSWPELTLGGATYGWIAAARREMARLAAMPSPEIPALIGVGGAEAVVSPAAIRRRAASWPQARLSELPGARHELMFDHSAPQFLAAVEQLFAA</sequence>
<dbReference type="PANTHER" id="PTHR11614">
    <property type="entry name" value="PHOSPHOLIPASE-RELATED"/>
    <property type="match status" value="1"/>
</dbReference>
<name>A0A1M7FQP2_9RHOB</name>
<dbReference type="STRING" id="53463.SAMN05444389_103197"/>
<feature type="domain" description="Serine aminopeptidase S33" evidence="1">
    <location>
        <begin position="50"/>
        <end position="304"/>
    </location>
</feature>
<evidence type="ECO:0000259" key="1">
    <source>
        <dbReference type="Pfam" id="PF12146"/>
    </source>
</evidence>
<dbReference type="InterPro" id="IPR022742">
    <property type="entry name" value="Hydrolase_4"/>
</dbReference>
<dbReference type="SUPFAM" id="SSF53474">
    <property type="entry name" value="alpha/beta-Hydrolases"/>
    <property type="match status" value="1"/>
</dbReference>
<dbReference type="Pfam" id="PF12146">
    <property type="entry name" value="Hydrolase_4"/>
    <property type="match status" value="1"/>
</dbReference>
<dbReference type="EMBL" id="FRCK01000003">
    <property type="protein sequence ID" value="SHM06432.1"/>
    <property type="molecule type" value="Genomic_DNA"/>
</dbReference>
<dbReference type="Proteomes" id="UP000184444">
    <property type="component" value="Unassembled WGS sequence"/>
</dbReference>
<organism evidence="2 3">
    <name type="scientific">Paracoccus solventivorans</name>
    <dbReference type="NCBI Taxonomy" id="53463"/>
    <lineage>
        <taxon>Bacteria</taxon>
        <taxon>Pseudomonadati</taxon>
        <taxon>Pseudomonadota</taxon>
        <taxon>Alphaproteobacteria</taxon>
        <taxon>Rhodobacterales</taxon>
        <taxon>Paracoccaceae</taxon>
        <taxon>Paracoccus</taxon>
    </lineage>
</organism>
<dbReference type="AlphaFoldDB" id="A0A1M7FQP2"/>
<dbReference type="InterPro" id="IPR029058">
    <property type="entry name" value="AB_hydrolase_fold"/>
</dbReference>
<dbReference type="Gene3D" id="3.40.50.1820">
    <property type="entry name" value="alpha/beta hydrolase"/>
    <property type="match status" value="1"/>
</dbReference>